<dbReference type="EMBL" id="MU004182">
    <property type="protein sequence ID" value="KAF2501166.1"/>
    <property type="molecule type" value="Genomic_DNA"/>
</dbReference>
<keyword evidence="2" id="KW-0813">Transport</keyword>
<dbReference type="Proteomes" id="UP000799750">
    <property type="component" value="Unassembled WGS sequence"/>
</dbReference>
<evidence type="ECO:0000313" key="9">
    <source>
        <dbReference type="Proteomes" id="UP000799750"/>
    </source>
</evidence>
<dbReference type="SUPFAM" id="SSF103473">
    <property type="entry name" value="MFS general substrate transporter"/>
    <property type="match status" value="1"/>
</dbReference>
<sequence>MLEVEKATSSTRTKVDTSTSFAVVSEYDEYLGLCETMSGDRLKQLIRKVDLRVLPQLIILYLMSYVDRTNVGNAKLFGALKDLNMSGQQWNTALSIFFVTYAFGGVPANIALKRLGPRIWLPCMMLAVSLILVFSSLQNGFGGWAAFRVLLGLFEAGVFPGCSFVLTTWYSPKELHTRMTIFYSGASAAGGFSGLLAFAIGQLDGTWGYRGWRWIYCIEGTFSALLSIAAFFVIYDTPAKVGSWLTPEEKRFLILRQRYAAGGETGIAEREEFQWGAVKDAFKSFHIYAVVAMEFTLCTVVYGVSFVLPTIIKNLGYSNANAQAMTVPPYIFACICTIFSGWAADRYQQRMLSVLIPNAMAMFGFIIVIVSVRYKELPGVTLFGIFLAIGGLYPISPAVTAWTALNMSGTMKRAVGIALMISFSQLGGIVGSNIYLANESPRYPVGFGVSISMLFVFGIVWPVFYYFILKRINAKRAALPVEEVREKYTDEQLAEMGDESPLFRYST</sequence>
<reference evidence="8" key="1">
    <citation type="journal article" date="2020" name="Stud. Mycol.">
        <title>101 Dothideomycetes genomes: a test case for predicting lifestyles and emergence of pathogens.</title>
        <authorList>
            <person name="Haridas S."/>
            <person name="Albert R."/>
            <person name="Binder M."/>
            <person name="Bloem J."/>
            <person name="Labutti K."/>
            <person name="Salamov A."/>
            <person name="Andreopoulos B."/>
            <person name="Baker S."/>
            <person name="Barry K."/>
            <person name="Bills G."/>
            <person name="Bluhm B."/>
            <person name="Cannon C."/>
            <person name="Castanera R."/>
            <person name="Culley D."/>
            <person name="Daum C."/>
            <person name="Ezra D."/>
            <person name="Gonzalez J."/>
            <person name="Henrissat B."/>
            <person name="Kuo A."/>
            <person name="Liang C."/>
            <person name="Lipzen A."/>
            <person name="Lutzoni F."/>
            <person name="Magnuson J."/>
            <person name="Mondo S."/>
            <person name="Nolan M."/>
            <person name="Ohm R."/>
            <person name="Pangilinan J."/>
            <person name="Park H.-J."/>
            <person name="Ramirez L."/>
            <person name="Alfaro M."/>
            <person name="Sun H."/>
            <person name="Tritt A."/>
            <person name="Yoshinaga Y."/>
            <person name="Zwiers L.-H."/>
            <person name="Turgeon B."/>
            <person name="Goodwin S."/>
            <person name="Spatafora J."/>
            <person name="Crous P."/>
            <person name="Grigoriev I."/>
        </authorList>
    </citation>
    <scope>NUCLEOTIDE SEQUENCE</scope>
    <source>
        <strain evidence="8">CBS 269.34</strain>
    </source>
</reference>
<dbReference type="InterPro" id="IPR036259">
    <property type="entry name" value="MFS_trans_sf"/>
</dbReference>
<gene>
    <name evidence="8" type="ORF">BU16DRAFT_555665</name>
</gene>
<comment type="subcellular location">
    <subcellularLocation>
        <location evidence="1">Membrane</location>
        <topology evidence="1">Multi-pass membrane protein</topology>
    </subcellularLocation>
</comment>
<dbReference type="GO" id="GO:0016020">
    <property type="term" value="C:membrane"/>
    <property type="evidence" value="ECO:0007669"/>
    <property type="project" value="UniProtKB-SubCell"/>
</dbReference>
<evidence type="ECO:0000256" key="2">
    <source>
        <dbReference type="ARBA" id="ARBA00022448"/>
    </source>
</evidence>
<dbReference type="PROSITE" id="PS50850">
    <property type="entry name" value="MFS"/>
    <property type="match status" value="1"/>
</dbReference>
<dbReference type="FunFam" id="1.20.1250.20:FF:000057">
    <property type="entry name" value="MFS general substrate transporter"/>
    <property type="match status" value="1"/>
</dbReference>
<organism evidence="8 9">
    <name type="scientific">Lophium mytilinum</name>
    <dbReference type="NCBI Taxonomy" id="390894"/>
    <lineage>
        <taxon>Eukaryota</taxon>
        <taxon>Fungi</taxon>
        <taxon>Dikarya</taxon>
        <taxon>Ascomycota</taxon>
        <taxon>Pezizomycotina</taxon>
        <taxon>Dothideomycetes</taxon>
        <taxon>Pleosporomycetidae</taxon>
        <taxon>Mytilinidiales</taxon>
        <taxon>Mytilinidiaceae</taxon>
        <taxon>Lophium</taxon>
    </lineage>
</organism>
<feature type="transmembrane region" description="Helical" evidence="6">
    <location>
        <begin position="149"/>
        <end position="169"/>
    </location>
</feature>
<evidence type="ECO:0000256" key="5">
    <source>
        <dbReference type="ARBA" id="ARBA00023136"/>
    </source>
</evidence>
<dbReference type="InterPro" id="IPR011701">
    <property type="entry name" value="MFS"/>
</dbReference>
<dbReference type="AlphaFoldDB" id="A0A6A6R9J9"/>
<feature type="transmembrane region" description="Helical" evidence="6">
    <location>
        <begin position="285"/>
        <end position="307"/>
    </location>
</feature>
<protein>
    <submittedName>
        <fullName evidence="8">MFS general substrate transporter</fullName>
    </submittedName>
</protein>
<evidence type="ECO:0000256" key="1">
    <source>
        <dbReference type="ARBA" id="ARBA00004141"/>
    </source>
</evidence>
<dbReference type="PANTHER" id="PTHR43791">
    <property type="entry name" value="PERMEASE-RELATED"/>
    <property type="match status" value="1"/>
</dbReference>
<keyword evidence="9" id="KW-1185">Reference proteome</keyword>
<keyword evidence="3 6" id="KW-0812">Transmembrane</keyword>
<feature type="transmembrane region" description="Helical" evidence="6">
    <location>
        <begin position="380"/>
        <end position="405"/>
    </location>
</feature>
<feature type="transmembrane region" description="Helical" evidence="6">
    <location>
        <begin position="119"/>
        <end position="137"/>
    </location>
</feature>
<feature type="transmembrane region" description="Helical" evidence="6">
    <location>
        <begin position="443"/>
        <end position="468"/>
    </location>
</feature>
<dbReference type="GO" id="GO:0022857">
    <property type="term" value="F:transmembrane transporter activity"/>
    <property type="evidence" value="ECO:0007669"/>
    <property type="project" value="InterPro"/>
</dbReference>
<feature type="transmembrane region" description="Helical" evidence="6">
    <location>
        <begin position="90"/>
        <end position="112"/>
    </location>
</feature>
<dbReference type="PANTHER" id="PTHR43791:SF54">
    <property type="entry name" value="MAJOR FACILITATOR SUPERFAMILY (MFS) PROFILE DOMAIN-CONTAINING PROTEIN-RELATED"/>
    <property type="match status" value="1"/>
</dbReference>
<evidence type="ECO:0000259" key="7">
    <source>
        <dbReference type="PROSITE" id="PS50850"/>
    </source>
</evidence>
<accession>A0A6A6R9J9</accession>
<evidence type="ECO:0000313" key="8">
    <source>
        <dbReference type="EMBL" id="KAF2501166.1"/>
    </source>
</evidence>
<dbReference type="OrthoDB" id="2962993at2759"/>
<feature type="domain" description="Major facilitator superfamily (MFS) profile" evidence="7">
    <location>
        <begin position="53"/>
        <end position="473"/>
    </location>
</feature>
<keyword evidence="5 6" id="KW-0472">Membrane</keyword>
<feature type="transmembrane region" description="Helical" evidence="6">
    <location>
        <begin position="417"/>
        <end position="437"/>
    </location>
</feature>
<dbReference type="Gene3D" id="1.20.1250.20">
    <property type="entry name" value="MFS general substrate transporter like domains"/>
    <property type="match status" value="2"/>
</dbReference>
<name>A0A6A6R9J9_9PEZI</name>
<dbReference type="FunFam" id="1.20.1250.20:FF:000013">
    <property type="entry name" value="MFS general substrate transporter"/>
    <property type="match status" value="1"/>
</dbReference>
<feature type="transmembrane region" description="Helical" evidence="6">
    <location>
        <begin position="351"/>
        <end position="374"/>
    </location>
</feature>
<evidence type="ECO:0000256" key="3">
    <source>
        <dbReference type="ARBA" id="ARBA00022692"/>
    </source>
</evidence>
<dbReference type="Pfam" id="PF07690">
    <property type="entry name" value="MFS_1"/>
    <property type="match status" value="1"/>
</dbReference>
<dbReference type="InterPro" id="IPR020846">
    <property type="entry name" value="MFS_dom"/>
</dbReference>
<feature type="transmembrane region" description="Helical" evidence="6">
    <location>
        <begin position="327"/>
        <end position="344"/>
    </location>
</feature>
<evidence type="ECO:0000256" key="6">
    <source>
        <dbReference type="SAM" id="Phobius"/>
    </source>
</evidence>
<keyword evidence="4 6" id="KW-1133">Transmembrane helix</keyword>
<evidence type="ECO:0000256" key="4">
    <source>
        <dbReference type="ARBA" id="ARBA00022989"/>
    </source>
</evidence>
<feature type="transmembrane region" description="Helical" evidence="6">
    <location>
        <begin position="213"/>
        <end position="235"/>
    </location>
</feature>
<feature type="transmembrane region" description="Helical" evidence="6">
    <location>
        <begin position="181"/>
        <end position="201"/>
    </location>
</feature>
<proteinExistence type="predicted"/>